<organism evidence="7 8">
    <name type="scientific">Posidoniimonas polymericola</name>
    <dbReference type="NCBI Taxonomy" id="2528002"/>
    <lineage>
        <taxon>Bacteria</taxon>
        <taxon>Pseudomonadati</taxon>
        <taxon>Planctomycetota</taxon>
        <taxon>Planctomycetia</taxon>
        <taxon>Pirellulales</taxon>
        <taxon>Lacipirellulaceae</taxon>
        <taxon>Posidoniimonas</taxon>
    </lineage>
</organism>
<comment type="caution">
    <text evidence="7">The sequence shown here is derived from an EMBL/GenBank/DDBJ whole genome shotgun (WGS) entry which is preliminary data.</text>
</comment>
<evidence type="ECO:0000259" key="5">
    <source>
        <dbReference type="Pfam" id="PF00534"/>
    </source>
</evidence>
<keyword evidence="2 7" id="KW-0328">Glycosyltransferase</keyword>
<keyword evidence="8" id="KW-1185">Reference proteome</keyword>
<dbReference type="SUPFAM" id="SSF53756">
    <property type="entry name" value="UDP-Glycosyltransferase/glycogen phosphorylase"/>
    <property type="match status" value="1"/>
</dbReference>
<dbReference type="Pfam" id="PF00534">
    <property type="entry name" value="Glycos_transf_1"/>
    <property type="match status" value="1"/>
</dbReference>
<dbReference type="Proteomes" id="UP000318478">
    <property type="component" value="Unassembled WGS sequence"/>
</dbReference>
<accession>A0A5C5ZEF6</accession>
<comment type="similarity">
    <text evidence="1">Belongs to the glycosyltransferase group 1 family. Glycosyltransferase 4 subfamily.</text>
</comment>
<dbReference type="Gene3D" id="3.40.50.2000">
    <property type="entry name" value="Glycogen Phosphorylase B"/>
    <property type="match status" value="2"/>
</dbReference>
<dbReference type="GO" id="GO:0043750">
    <property type="term" value="F:phosphatidylinositol alpha-mannosyltransferase activity"/>
    <property type="evidence" value="ECO:0007669"/>
    <property type="project" value="UniProtKB-EC"/>
</dbReference>
<dbReference type="AlphaFoldDB" id="A0A5C5ZEF6"/>
<evidence type="ECO:0000256" key="2">
    <source>
        <dbReference type="ARBA" id="ARBA00022676"/>
    </source>
</evidence>
<reference evidence="7 8" key="1">
    <citation type="submission" date="2019-02" db="EMBL/GenBank/DDBJ databases">
        <title>Deep-cultivation of Planctomycetes and their phenomic and genomic characterization uncovers novel biology.</title>
        <authorList>
            <person name="Wiegand S."/>
            <person name="Jogler M."/>
            <person name="Boedeker C."/>
            <person name="Pinto D."/>
            <person name="Vollmers J."/>
            <person name="Rivas-Marin E."/>
            <person name="Kohn T."/>
            <person name="Peeters S.H."/>
            <person name="Heuer A."/>
            <person name="Rast P."/>
            <person name="Oberbeckmann S."/>
            <person name="Bunk B."/>
            <person name="Jeske O."/>
            <person name="Meyerdierks A."/>
            <person name="Storesund J.E."/>
            <person name="Kallscheuer N."/>
            <person name="Luecker S."/>
            <person name="Lage O.M."/>
            <person name="Pohl T."/>
            <person name="Merkel B.J."/>
            <person name="Hornburger P."/>
            <person name="Mueller R.-W."/>
            <person name="Bruemmer F."/>
            <person name="Labrenz M."/>
            <person name="Spormann A.M."/>
            <person name="Op Den Camp H."/>
            <person name="Overmann J."/>
            <person name="Amann R."/>
            <person name="Jetten M.S.M."/>
            <person name="Mascher T."/>
            <person name="Medema M.H."/>
            <person name="Devos D.P."/>
            <person name="Kaster A.-K."/>
            <person name="Ovreas L."/>
            <person name="Rohde M."/>
            <person name="Galperin M.Y."/>
            <person name="Jogler C."/>
        </authorList>
    </citation>
    <scope>NUCLEOTIDE SEQUENCE [LARGE SCALE GENOMIC DNA]</scope>
    <source>
        <strain evidence="7 8">Pla123a</strain>
    </source>
</reference>
<dbReference type="OrthoDB" id="9802525at2"/>
<feature type="domain" description="Glycosyl transferase family 1" evidence="5">
    <location>
        <begin position="314"/>
        <end position="475"/>
    </location>
</feature>
<name>A0A5C5ZEF6_9BACT</name>
<dbReference type="Pfam" id="PF13579">
    <property type="entry name" value="Glyco_trans_4_4"/>
    <property type="match status" value="1"/>
</dbReference>
<evidence type="ECO:0000313" key="8">
    <source>
        <dbReference type="Proteomes" id="UP000318478"/>
    </source>
</evidence>
<dbReference type="PANTHER" id="PTHR12526">
    <property type="entry name" value="GLYCOSYLTRANSFERASE"/>
    <property type="match status" value="1"/>
</dbReference>
<feature type="domain" description="Glycosyltransferase subfamily 4-like N-terminal" evidence="6">
    <location>
        <begin position="136"/>
        <end position="239"/>
    </location>
</feature>
<protein>
    <submittedName>
        <fullName evidence="7">GDP-mannose-dependent alpha-(1-2)-phosphatidylinositol mannosyltransferase</fullName>
        <ecNumber evidence="7">2.4.1.345</ecNumber>
    </submittedName>
</protein>
<proteinExistence type="inferred from homology"/>
<dbReference type="EMBL" id="SJPO01000001">
    <property type="protein sequence ID" value="TWT85819.1"/>
    <property type="molecule type" value="Genomic_DNA"/>
</dbReference>
<dbReference type="CDD" id="cd03801">
    <property type="entry name" value="GT4_PimA-like"/>
    <property type="match status" value="1"/>
</dbReference>
<dbReference type="EC" id="2.4.1.345" evidence="7"/>
<gene>
    <name evidence="7" type="primary">pimA</name>
    <name evidence="7" type="ORF">Pla123a_06260</name>
</gene>
<keyword evidence="3 7" id="KW-0808">Transferase</keyword>
<sequence>MGGGNFWLVAAQALVKIAYIAAGAAGMYCGSCLHDNTLAAAMLELGEDVILVPTYTPLRTDGKNVGIERVFMGGVNAYLLQTSRLFRLMPRWLSGLLDRPGFLNYVTRGAASVDPAKLGGMTVSMLQGELGNQATQLDELVDWLIDDVRPDVVHLSNSMLIGMARRISERGGPPVVCALSGEDIFLEALKPPHYEQARELLRERAAEVAAFTALNNYYADFMADYLSVDRGKVHVIPHGLNLADYPKPRSGVQAPPPRQGEGLGEGVDVKRQESAPVPVNSPAENAPAQAHAVEGDAPPSPNPSLEGRGTEGHPLTVGYLARVCPEKGLHLLVEACTHLAASRPDLDFTLKAAGYLGEGDRRYLEKLQAEVAQGPLAERFEYLGELDRPQKLAFLHSLDVFSTPTVYRESKGLPAIEALAHGVPLVLPEHGSFPEFVEHTGGGLLFPPGDANALAAQIARLLTERAYAQQLADAGHGVVHDHYHDERMARETVAVYQKLTANNSPNQSA</sequence>
<dbReference type="InterPro" id="IPR028098">
    <property type="entry name" value="Glyco_trans_4-like_N"/>
</dbReference>
<evidence type="ECO:0000256" key="4">
    <source>
        <dbReference type="SAM" id="MobiDB-lite"/>
    </source>
</evidence>
<dbReference type="InterPro" id="IPR001296">
    <property type="entry name" value="Glyco_trans_1"/>
</dbReference>
<evidence type="ECO:0000313" key="7">
    <source>
        <dbReference type="EMBL" id="TWT85819.1"/>
    </source>
</evidence>
<feature type="region of interest" description="Disordered" evidence="4">
    <location>
        <begin position="244"/>
        <end position="311"/>
    </location>
</feature>
<evidence type="ECO:0000256" key="1">
    <source>
        <dbReference type="ARBA" id="ARBA00009481"/>
    </source>
</evidence>
<evidence type="ECO:0000259" key="6">
    <source>
        <dbReference type="Pfam" id="PF13579"/>
    </source>
</evidence>
<evidence type="ECO:0000256" key="3">
    <source>
        <dbReference type="ARBA" id="ARBA00022679"/>
    </source>
</evidence>
<dbReference type="PANTHER" id="PTHR12526:SF640">
    <property type="entry name" value="COLANIC ACID BIOSYNTHESIS GLYCOSYLTRANSFERASE WCAL-RELATED"/>
    <property type="match status" value="1"/>
</dbReference>